<evidence type="ECO:0000313" key="3">
    <source>
        <dbReference type="EMBL" id="GAA4783501.1"/>
    </source>
</evidence>
<dbReference type="Pfam" id="PF18885">
    <property type="entry name" value="DUF5648"/>
    <property type="match status" value="1"/>
</dbReference>
<feature type="signal peptide" evidence="1">
    <location>
        <begin position="1"/>
        <end position="20"/>
    </location>
</feature>
<sequence>MKTRIGIFALLMVFSTGSIGQITPQPPLVALRSAYNAQYTDHFYTIDAQQHATAVGNHGYANTGILAYMEKTQQPSTRPFKRFFKGAPQLDHFYTASATEESQVLAAGYVYEGIEGYIYTTQVPGSVPMYRAAKYDGATGDLVHKYTLSSTELYNLTTQGWGSDGLQGYVYTTANPTVSGGMILGLRCPGRAAGDCNGTNPNIPNYRDYYFGSTGVAATSKPAGRTTQRMRFRFWSPDYFGSTDHLFFSLHGRFSLGSPNALNVCPSQDQVGPSCTWHRGLGMIIFGQSISMPNNSWPAQMPNQVFTESWWVAGNDGGNLRGANPGSSTLANNRTYSVDIRVSDNGNISYSIIDTGTNTLVKSDIWNASGQFANPASPFPVELTGYTLGYATGSQRDYTVYITNFSVDWL</sequence>
<evidence type="ECO:0000256" key="1">
    <source>
        <dbReference type="SAM" id="SignalP"/>
    </source>
</evidence>
<comment type="caution">
    <text evidence="3">The sequence shown here is derived from an EMBL/GenBank/DDBJ whole genome shotgun (WGS) entry which is preliminary data.</text>
</comment>
<dbReference type="RefSeq" id="WP_345301702.1">
    <property type="nucleotide sequence ID" value="NZ_BAABJE010000001.1"/>
</dbReference>
<proteinExistence type="predicted"/>
<feature type="chain" id="PRO_5046966049" description="DUF5648 domain-containing protein" evidence="1">
    <location>
        <begin position="21"/>
        <end position="410"/>
    </location>
</feature>
<accession>A0ABP9AP53</accession>
<dbReference type="Proteomes" id="UP001499959">
    <property type="component" value="Unassembled WGS sequence"/>
</dbReference>
<dbReference type="InterPro" id="IPR043708">
    <property type="entry name" value="DUF5648"/>
</dbReference>
<name>A0ABP9AP53_9GAMM</name>
<protein>
    <recommendedName>
        <fullName evidence="2">DUF5648 domain-containing protein</fullName>
    </recommendedName>
</protein>
<evidence type="ECO:0000259" key="2">
    <source>
        <dbReference type="Pfam" id="PF18885"/>
    </source>
</evidence>
<dbReference type="EMBL" id="BAABJE010000001">
    <property type="protein sequence ID" value="GAA4783501.1"/>
    <property type="molecule type" value="Genomic_DNA"/>
</dbReference>
<feature type="domain" description="DUF5648" evidence="2">
    <location>
        <begin position="34"/>
        <end position="170"/>
    </location>
</feature>
<reference evidence="4" key="1">
    <citation type="journal article" date="2019" name="Int. J. Syst. Evol. Microbiol.">
        <title>The Global Catalogue of Microorganisms (GCM) 10K type strain sequencing project: providing services to taxonomists for standard genome sequencing and annotation.</title>
        <authorList>
            <consortium name="The Broad Institute Genomics Platform"/>
            <consortium name="The Broad Institute Genome Sequencing Center for Infectious Disease"/>
            <person name="Wu L."/>
            <person name="Ma J."/>
        </authorList>
    </citation>
    <scope>NUCLEOTIDE SEQUENCE [LARGE SCALE GENOMIC DNA]</scope>
    <source>
        <strain evidence="4">JCM 18204</strain>
    </source>
</reference>
<gene>
    <name evidence="3" type="ORF">GCM10023307_05210</name>
</gene>
<evidence type="ECO:0000313" key="4">
    <source>
        <dbReference type="Proteomes" id="UP001499959"/>
    </source>
</evidence>
<keyword evidence="4" id="KW-1185">Reference proteome</keyword>
<keyword evidence="1" id="KW-0732">Signal</keyword>
<organism evidence="3 4">
    <name type="scientific">Lysobacter hankyongensis</name>
    <dbReference type="NCBI Taxonomy" id="1176535"/>
    <lineage>
        <taxon>Bacteria</taxon>
        <taxon>Pseudomonadati</taxon>
        <taxon>Pseudomonadota</taxon>
        <taxon>Gammaproteobacteria</taxon>
        <taxon>Lysobacterales</taxon>
        <taxon>Lysobacteraceae</taxon>
        <taxon>Lysobacter</taxon>
    </lineage>
</organism>